<dbReference type="EMBL" id="PFHV01000049">
    <property type="protein sequence ID" value="PIX03149.1"/>
    <property type="molecule type" value="Genomic_DNA"/>
</dbReference>
<gene>
    <name evidence="1" type="ORF">COZ78_01880</name>
</gene>
<proteinExistence type="predicted"/>
<protein>
    <submittedName>
        <fullName evidence="1">Uncharacterized protein</fullName>
    </submittedName>
</protein>
<accession>A0A2M7IYB9</accession>
<comment type="caution">
    <text evidence="1">The sequence shown here is derived from an EMBL/GenBank/DDBJ whole genome shotgun (WGS) entry which is preliminary data.</text>
</comment>
<dbReference type="AlphaFoldDB" id="A0A2M7IYB9"/>
<evidence type="ECO:0000313" key="1">
    <source>
        <dbReference type="EMBL" id="PIX03149.1"/>
    </source>
</evidence>
<evidence type="ECO:0000313" key="2">
    <source>
        <dbReference type="Proteomes" id="UP000230505"/>
    </source>
</evidence>
<organism evidence="1 2">
    <name type="scientific">bacterium (Candidatus Gribaldobacteria) CG_4_8_14_3_um_filter_42_11</name>
    <dbReference type="NCBI Taxonomy" id="2014267"/>
    <lineage>
        <taxon>Bacteria</taxon>
        <taxon>Candidatus Gribaldobacteria</taxon>
    </lineage>
</organism>
<name>A0A2M7IYB9_9BACT</name>
<dbReference type="Proteomes" id="UP000230505">
    <property type="component" value="Unassembled WGS sequence"/>
</dbReference>
<reference evidence="2" key="1">
    <citation type="submission" date="2017-09" db="EMBL/GenBank/DDBJ databases">
        <title>Depth-based differentiation of microbial function through sediment-hosted aquifers and enrichment of novel symbionts in the deep terrestrial subsurface.</title>
        <authorList>
            <person name="Probst A.J."/>
            <person name="Ladd B."/>
            <person name="Jarett J.K."/>
            <person name="Geller-Mcgrath D.E."/>
            <person name="Sieber C.M.K."/>
            <person name="Emerson J.B."/>
            <person name="Anantharaman K."/>
            <person name="Thomas B.C."/>
            <person name="Malmstrom R."/>
            <person name="Stieglmeier M."/>
            <person name="Klingl A."/>
            <person name="Woyke T."/>
            <person name="Ryan C.M."/>
            <person name="Banfield J.F."/>
        </authorList>
    </citation>
    <scope>NUCLEOTIDE SEQUENCE [LARGE SCALE GENOMIC DNA]</scope>
</reference>
<sequence>MSAPDAFSLVINVKGYYSLNYNIVALDTPDFPAYSRILLKQISYFNTVRVHLTYLSVARKFGLYLHPFR</sequence>